<evidence type="ECO:0000313" key="3">
    <source>
        <dbReference type="Proteomes" id="UP000198855"/>
    </source>
</evidence>
<dbReference type="AlphaFoldDB" id="A0A1I1Y6F3"/>
<evidence type="ECO:0000259" key="1">
    <source>
        <dbReference type="Pfam" id="PF07833"/>
    </source>
</evidence>
<sequence>MKSMKRFKRGIILILSLALVIVAGCQAIQGVDFNTVLKNTFKVTSAESKQSVELKLLMNEEAYEGMPEEEIALMKLFSSLKIQLDSVKIQDASHASYAGKLIVGDNVSIGFSIKQSDTTAVIEVEGAKLPIVIDVTGSGIGSMLGTAELDAAAADSDEEAVTAIGKEIMDSATSFFIDNLPNPDKLSVNAVQEPINGVTTSLFHVKAELSGTEIWAWVKKYVDVLASDRDGLESFVKQIVAIMNSHPELFEEMGVDPFEQSGLDMPTTEDMIKEMTDELEALFVSLQDELKAMEEEGGEDLKHIFNNDSSIKAELYVDSKMDIRKQAIDLTLKPSEQALFPLDGLSLHVESEMWNVNGKVEADVPVVPEKAVYSHELDAMQGYQFLRLFDKQSAAYGLLDQLQIGKQTVELPVDYSRYPAIVTPKYVTIVPLRTVAEQLGATVKYDKKTKSVTVYDEVANTTIVLKEGSDRVTVNGKAKTWSFVTKSVDGTLYVAGRDFANALGAKVRWDDSWGSDVFVIEREVH</sequence>
<dbReference type="Gene3D" id="3.30.457.10">
    <property type="entry name" value="Copper amine oxidase-like, N-terminal domain"/>
    <property type="match status" value="1"/>
</dbReference>
<dbReference type="EMBL" id="FOMT01000002">
    <property type="protein sequence ID" value="SFE15157.1"/>
    <property type="molecule type" value="Genomic_DNA"/>
</dbReference>
<dbReference type="OrthoDB" id="2811497at2"/>
<reference evidence="3" key="1">
    <citation type="submission" date="2016-10" db="EMBL/GenBank/DDBJ databases">
        <authorList>
            <person name="Varghese N."/>
            <person name="Submissions S."/>
        </authorList>
    </citation>
    <scope>NUCLEOTIDE SEQUENCE [LARGE SCALE GENOMIC DNA]</scope>
    <source>
        <strain evidence="3">CGMCC 1.10784</strain>
    </source>
</reference>
<proteinExistence type="predicted"/>
<accession>A0A1I1Y6F3</accession>
<dbReference type="Pfam" id="PF07833">
    <property type="entry name" value="Cu_amine_oxidN1"/>
    <property type="match status" value="1"/>
</dbReference>
<dbReference type="STRING" id="1045775.SAMN05216378_2507"/>
<evidence type="ECO:0000313" key="2">
    <source>
        <dbReference type="EMBL" id="SFE15157.1"/>
    </source>
</evidence>
<dbReference type="SUPFAM" id="SSF55383">
    <property type="entry name" value="Copper amine oxidase, domain N"/>
    <property type="match status" value="1"/>
</dbReference>
<feature type="domain" description="Copper amine oxidase-like N-terminal" evidence="1">
    <location>
        <begin position="422"/>
        <end position="511"/>
    </location>
</feature>
<dbReference type="Proteomes" id="UP000198855">
    <property type="component" value="Unassembled WGS sequence"/>
</dbReference>
<dbReference type="PROSITE" id="PS51257">
    <property type="entry name" value="PROKAR_LIPOPROTEIN"/>
    <property type="match status" value="1"/>
</dbReference>
<dbReference type="InterPro" id="IPR012854">
    <property type="entry name" value="Cu_amine_oxidase-like_N"/>
</dbReference>
<dbReference type="InterPro" id="IPR036582">
    <property type="entry name" value="Mao_N_sf"/>
</dbReference>
<gene>
    <name evidence="2" type="ORF">SAMN05216378_2507</name>
</gene>
<dbReference type="RefSeq" id="WP_091185227.1">
    <property type="nucleotide sequence ID" value="NZ_FOMT01000002.1"/>
</dbReference>
<protein>
    <submittedName>
        <fullName evidence="2">Copper amine oxidase N-terminal domain-containing protein</fullName>
    </submittedName>
</protein>
<name>A0A1I1Y6F3_9BACL</name>
<keyword evidence="3" id="KW-1185">Reference proteome</keyword>
<organism evidence="2 3">
    <name type="scientific">Paenibacillus catalpae</name>
    <dbReference type="NCBI Taxonomy" id="1045775"/>
    <lineage>
        <taxon>Bacteria</taxon>
        <taxon>Bacillati</taxon>
        <taxon>Bacillota</taxon>
        <taxon>Bacilli</taxon>
        <taxon>Bacillales</taxon>
        <taxon>Paenibacillaceae</taxon>
        <taxon>Paenibacillus</taxon>
    </lineage>
</organism>